<keyword evidence="1" id="KW-0812">Transmembrane</keyword>
<dbReference type="RefSeq" id="WP_070155370.1">
    <property type="nucleotide sequence ID" value="NZ_CP073910.1"/>
</dbReference>
<keyword evidence="1" id="KW-1133">Transmembrane helix</keyword>
<keyword evidence="3" id="KW-1185">Reference proteome</keyword>
<dbReference type="KEGG" id="spph:KFK14_15430"/>
<name>A0A975K414_9SPHN</name>
<protein>
    <submittedName>
        <fullName evidence="2">Uncharacterized protein</fullName>
    </submittedName>
</protein>
<dbReference type="AlphaFoldDB" id="A0A975K414"/>
<dbReference type="EMBL" id="CP073910">
    <property type="protein sequence ID" value="QUT04446.1"/>
    <property type="molecule type" value="Genomic_DNA"/>
</dbReference>
<evidence type="ECO:0000313" key="3">
    <source>
        <dbReference type="Proteomes" id="UP000681425"/>
    </source>
</evidence>
<feature type="transmembrane region" description="Helical" evidence="1">
    <location>
        <begin position="43"/>
        <end position="61"/>
    </location>
</feature>
<proteinExistence type="predicted"/>
<sequence>MQATFAILGAAAVGLAALAHVADRRRLARHDPDKVGFMPWPALSLIGTAGAMFLFALALLAR</sequence>
<reference evidence="2" key="1">
    <citation type="submission" date="2021-04" db="EMBL/GenBank/DDBJ databases">
        <title>Isolation of p-tert-butylphenol degrading bacteria Sphingobium phenoxybenzoativorans Tas13 from active sludge.</title>
        <authorList>
            <person name="Li Y."/>
        </authorList>
    </citation>
    <scope>NUCLEOTIDE SEQUENCE</scope>
    <source>
        <strain evidence="2">Tas13</strain>
    </source>
</reference>
<organism evidence="2 3">
    <name type="scientific">Sphingobium phenoxybenzoativorans</name>
    <dbReference type="NCBI Taxonomy" id="1592790"/>
    <lineage>
        <taxon>Bacteria</taxon>
        <taxon>Pseudomonadati</taxon>
        <taxon>Pseudomonadota</taxon>
        <taxon>Alphaproteobacteria</taxon>
        <taxon>Sphingomonadales</taxon>
        <taxon>Sphingomonadaceae</taxon>
        <taxon>Sphingobium</taxon>
    </lineage>
</organism>
<gene>
    <name evidence="2" type="ORF">KFK14_15430</name>
</gene>
<evidence type="ECO:0000313" key="2">
    <source>
        <dbReference type="EMBL" id="QUT04446.1"/>
    </source>
</evidence>
<accession>A0A975K414</accession>
<dbReference type="Proteomes" id="UP000681425">
    <property type="component" value="Chromosome"/>
</dbReference>
<evidence type="ECO:0000256" key="1">
    <source>
        <dbReference type="SAM" id="Phobius"/>
    </source>
</evidence>
<keyword evidence="1" id="KW-0472">Membrane</keyword>